<evidence type="ECO:0000313" key="3">
    <source>
        <dbReference type="Proteomes" id="UP000784294"/>
    </source>
</evidence>
<dbReference type="AlphaFoldDB" id="A0A3S5CD65"/>
<feature type="domain" description="XRN2-binding (XTBD)" evidence="1">
    <location>
        <begin position="56"/>
        <end position="116"/>
    </location>
</feature>
<comment type="caution">
    <text evidence="2">The sequence shown here is derived from an EMBL/GenBank/DDBJ whole genome shotgun (WGS) entry which is preliminary data.</text>
</comment>
<dbReference type="Pfam" id="PF11952">
    <property type="entry name" value="XTBD"/>
    <property type="match status" value="1"/>
</dbReference>
<organism evidence="2 3">
    <name type="scientific">Protopolystoma xenopodis</name>
    <dbReference type="NCBI Taxonomy" id="117903"/>
    <lineage>
        <taxon>Eukaryota</taxon>
        <taxon>Metazoa</taxon>
        <taxon>Spiralia</taxon>
        <taxon>Lophotrochozoa</taxon>
        <taxon>Platyhelminthes</taxon>
        <taxon>Monogenea</taxon>
        <taxon>Polyopisthocotylea</taxon>
        <taxon>Polystomatidea</taxon>
        <taxon>Polystomatidae</taxon>
        <taxon>Protopolystoma</taxon>
    </lineage>
</organism>
<keyword evidence="3" id="KW-1185">Reference proteome</keyword>
<dbReference type="PROSITE" id="PS51827">
    <property type="entry name" value="XTBD"/>
    <property type="match status" value="1"/>
</dbReference>
<dbReference type="EMBL" id="CAAALY010011601">
    <property type="protein sequence ID" value="VEL11361.1"/>
    <property type="molecule type" value="Genomic_DNA"/>
</dbReference>
<evidence type="ECO:0000259" key="1">
    <source>
        <dbReference type="PROSITE" id="PS51827"/>
    </source>
</evidence>
<accession>A0A3S5CD65</accession>
<name>A0A3S5CD65_9PLAT</name>
<gene>
    <name evidence="2" type="ORF">PXEA_LOCUS4801</name>
</gene>
<dbReference type="PANTHER" id="PTHR48430">
    <property type="entry name" value="PARTNER OF XRN-2 PROTEIN 1"/>
    <property type="match status" value="1"/>
</dbReference>
<evidence type="ECO:0000313" key="2">
    <source>
        <dbReference type="EMBL" id="VEL11361.1"/>
    </source>
</evidence>
<dbReference type="OrthoDB" id="2359216at2759"/>
<dbReference type="Proteomes" id="UP000784294">
    <property type="component" value="Unassembled WGS sequence"/>
</dbReference>
<protein>
    <recommendedName>
        <fullName evidence="1">XRN2-binding (XTBD) domain-containing protein</fullName>
    </recommendedName>
</protein>
<proteinExistence type="predicted"/>
<dbReference type="InterPro" id="IPR021859">
    <property type="entry name" value="XTBD"/>
</dbReference>
<sequence>MYWQHGDPEENSKKFALSQMNEIFQTRKNQEIIELVCPSLILAASFVSMTLSEHEIGALRAKHENPTEWRIRREFIQRNNALLDPERLVCLSNCFINVKLYGASYPEKVMDDVRMN</sequence>
<dbReference type="PANTHER" id="PTHR48430:SF1">
    <property type="entry name" value="PARTNER OF XRN-2 PROTEIN 1"/>
    <property type="match status" value="1"/>
</dbReference>
<reference evidence="2" key="1">
    <citation type="submission" date="2018-11" db="EMBL/GenBank/DDBJ databases">
        <authorList>
            <consortium name="Pathogen Informatics"/>
        </authorList>
    </citation>
    <scope>NUCLEOTIDE SEQUENCE</scope>
</reference>